<dbReference type="RefSeq" id="XP_025428220.1">
    <property type="nucleotide sequence ID" value="XM_025575702.1"/>
</dbReference>
<sequence>MDDPSPPPHPKPNDDSHYSSSEDTNSPASISPTEITVAICCALPIESVAVRYTLDEEFHCRPPRSHPRQHRYVFSYGRIGEHKVVLA</sequence>
<reference evidence="2 3" key="1">
    <citation type="submission" date="2016-12" db="EMBL/GenBank/DDBJ databases">
        <title>The genomes of Aspergillus section Nigri reveals drivers in fungal speciation.</title>
        <authorList>
            <consortium name="DOE Joint Genome Institute"/>
            <person name="Vesth T.C."/>
            <person name="Nybo J."/>
            <person name="Theobald S."/>
            <person name="Brandl J."/>
            <person name="Frisvad J.C."/>
            <person name="Nielsen K.F."/>
            <person name="Lyhne E.K."/>
            <person name="Kogle M.E."/>
            <person name="Kuo A."/>
            <person name="Riley R."/>
            <person name="Clum A."/>
            <person name="Nolan M."/>
            <person name="Lipzen A."/>
            <person name="Salamov A."/>
            <person name="Henrissat B."/>
            <person name="Wiebenga A."/>
            <person name="De Vries R.P."/>
            <person name="Grigoriev I.V."/>
            <person name="Mortensen U.H."/>
            <person name="Andersen M.R."/>
            <person name="Baker S.E."/>
        </authorList>
    </citation>
    <scope>NUCLEOTIDE SEQUENCE [LARGE SCALE GENOMIC DNA]</scope>
    <source>
        <strain evidence="2 3">JOP 1030-1</strain>
    </source>
</reference>
<dbReference type="Proteomes" id="UP000248349">
    <property type="component" value="Unassembled WGS sequence"/>
</dbReference>
<accession>A0A318ZQ42</accession>
<dbReference type="InterPro" id="IPR035994">
    <property type="entry name" value="Nucleoside_phosphorylase_sf"/>
</dbReference>
<dbReference type="GeneID" id="37076930"/>
<dbReference type="EMBL" id="KZ821253">
    <property type="protein sequence ID" value="PYH42238.1"/>
    <property type="molecule type" value="Genomic_DNA"/>
</dbReference>
<evidence type="ECO:0000256" key="1">
    <source>
        <dbReference type="SAM" id="MobiDB-lite"/>
    </source>
</evidence>
<dbReference type="Gene3D" id="3.40.50.1580">
    <property type="entry name" value="Nucleoside phosphorylase domain"/>
    <property type="match status" value="1"/>
</dbReference>
<dbReference type="GO" id="GO:0009116">
    <property type="term" value="P:nucleoside metabolic process"/>
    <property type="evidence" value="ECO:0007669"/>
    <property type="project" value="InterPro"/>
</dbReference>
<name>A0A318ZQ42_9EURO</name>
<evidence type="ECO:0000313" key="3">
    <source>
        <dbReference type="Proteomes" id="UP000248349"/>
    </source>
</evidence>
<proteinExistence type="predicted"/>
<keyword evidence="3" id="KW-1185">Reference proteome</keyword>
<organism evidence="2 3">
    <name type="scientific">Aspergillus saccharolyticus JOP 1030-1</name>
    <dbReference type="NCBI Taxonomy" id="1450539"/>
    <lineage>
        <taxon>Eukaryota</taxon>
        <taxon>Fungi</taxon>
        <taxon>Dikarya</taxon>
        <taxon>Ascomycota</taxon>
        <taxon>Pezizomycotina</taxon>
        <taxon>Eurotiomycetes</taxon>
        <taxon>Eurotiomycetidae</taxon>
        <taxon>Eurotiales</taxon>
        <taxon>Aspergillaceae</taxon>
        <taxon>Aspergillus</taxon>
        <taxon>Aspergillus subgen. Circumdati</taxon>
    </lineage>
</organism>
<protein>
    <submittedName>
        <fullName evidence="2">Uncharacterized protein</fullName>
    </submittedName>
</protein>
<gene>
    <name evidence="2" type="ORF">BP01DRAFT_359526</name>
</gene>
<dbReference type="AlphaFoldDB" id="A0A318ZQ42"/>
<dbReference type="STRING" id="1450539.A0A318ZQ42"/>
<evidence type="ECO:0000313" key="2">
    <source>
        <dbReference type="EMBL" id="PYH42238.1"/>
    </source>
</evidence>
<feature type="compositionally biased region" description="Pro residues" evidence="1">
    <location>
        <begin position="1"/>
        <end position="10"/>
    </location>
</feature>
<dbReference type="GO" id="GO:0003824">
    <property type="term" value="F:catalytic activity"/>
    <property type="evidence" value="ECO:0007669"/>
    <property type="project" value="InterPro"/>
</dbReference>
<dbReference type="OrthoDB" id="1577640at2759"/>
<feature type="compositionally biased region" description="Polar residues" evidence="1">
    <location>
        <begin position="18"/>
        <end position="29"/>
    </location>
</feature>
<feature type="region of interest" description="Disordered" evidence="1">
    <location>
        <begin position="1"/>
        <end position="29"/>
    </location>
</feature>